<feature type="transmembrane region" description="Helical" evidence="1">
    <location>
        <begin position="284"/>
        <end position="304"/>
    </location>
</feature>
<accession>A0A3D9YYK5</accession>
<feature type="transmembrane region" description="Helical" evidence="1">
    <location>
        <begin position="125"/>
        <end position="146"/>
    </location>
</feature>
<dbReference type="AlphaFoldDB" id="A0A3D9YYK5"/>
<keyword evidence="3" id="KW-1185">Reference proteome</keyword>
<dbReference type="Proteomes" id="UP000256900">
    <property type="component" value="Unassembled WGS sequence"/>
</dbReference>
<name>A0A3D9YYK5_9HYPH</name>
<reference evidence="2 3" key="1">
    <citation type="submission" date="2018-08" db="EMBL/GenBank/DDBJ databases">
        <title>Genomic Encyclopedia of Type Strains, Phase IV (KMG-IV): sequencing the most valuable type-strain genomes for metagenomic binning, comparative biology and taxonomic classification.</title>
        <authorList>
            <person name="Goeker M."/>
        </authorList>
    </citation>
    <scope>NUCLEOTIDE SEQUENCE [LARGE SCALE GENOMIC DNA]</scope>
    <source>
        <strain evidence="2 3">BW863</strain>
    </source>
</reference>
<sequence length="382" mass="40649">MISETALDQAVARNVLTPVQAEELRALARAEAAAFAPPPPLPPPAIPAHPAQSDANAVDDEKLRFITGFADIFVTMGLGFFFGAAYYLLGLYVGKPAVWALLAVFAWLLAEFFTRLHRMALPSIVLLGIFATAIFRAVIDLTPATIGLPLFAPFYFDATPRDWPRLLFGGSAFDVIEAGLATALATAAYYWRFRVPITIAAGVGALVAAILAAIILVFPDLDARVFDGVGLILGLGVFALAMHFDMADPARQTRRADIAFWLHLLAAPLIVHSLISAVQQGRAFNSTSAIAVLGIFVVLGLVSLVIDRRALLASGLAYAGGAFGVLIQQTDLADKAGAATLLLLGLFILLLSTGWRPLRAGLLNALPAGFTQRLPHPRTKMS</sequence>
<organism evidence="2 3">
    <name type="scientific">Methylovirgula ligni</name>
    <dbReference type="NCBI Taxonomy" id="569860"/>
    <lineage>
        <taxon>Bacteria</taxon>
        <taxon>Pseudomonadati</taxon>
        <taxon>Pseudomonadota</taxon>
        <taxon>Alphaproteobacteria</taxon>
        <taxon>Hyphomicrobiales</taxon>
        <taxon>Beijerinckiaceae</taxon>
        <taxon>Methylovirgula</taxon>
    </lineage>
</organism>
<protein>
    <submittedName>
        <fullName evidence="2">Uncharacterized protein</fullName>
    </submittedName>
</protein>
<evidence type="ECO:0000313" key="2">
    <source>
        <dbReference type="EMBL" id="REF87455.1"/>
    </source>
</evidence>
<evidence type="ECO:0000313" key="3">
    <source>
        <dbReference type="Proteomes" id="UP000256900"/>
    </source>
</evidence>
<dbReference type="RefSeq" id="WP_115835657.1">
    <property type="nucleotide sequence ID" value="NZ_CP025086.1"/>
</dbReference>
<evidence type="ECO:0000256" key="1">
    <source>
        <dbReference type="SAM" id="Phobius"/>
    </source>
</evidence>
<feature type="transmembrane region" description="Helical" evidence="1">
    <location>
        <begin position="258"/>
        <end position="278"/>
    </location>
</feature>
<comment type="caution">
    <text evidence="2">The sequence shown here is derived from an EMBL/GenBank/DDBJ whole genome shotgun (WGS) entry which is preliminary data.</text>
</comment>
<feature type="transmembrane region" description="Helical" evidence="1">
    <location>
        <begin position="336"/>
        <end position="355"/>
    </location>
</feature>
<feature type="transmembrane region" description="Helical" evidence="1">
    <location>
        <begin position="72"/>
        <end position="90"/>
    </location>
</feature>
<gene>
    <name evidence="2" type="ORF">DES32_1077</name>
</gene>
<dbReference type="OrthoDB" id="9770600at2"/>
<feature type="transmembrane region" description="Helical" evidence="1">
    <location>
        <begin position="225"/>
        <end position="246"/>
    </location>
</feature>
<proteinExistence type="predicted"/>
<feature type="transmembrane region" description="Helical" evidence="1">
    <location>
        <begin position="197"/>
        <end position="219"/>
    </location>
</feature>
<keyword evidence="1" id="KW-1133">Transmembrane helix</keyword>
<feature type="transmembrane region" description="Helical" evidence="1">
    <location>
        <begin position="311"/>
        <end position="330"/>
    </location>
</feature>
<feature type="transmembrane region" description="Helical" evidence="1">
    <location>
        <begin position="166"/>
        <end position="190"/>
    </location>
</feature>
<feature type="transmembrane region" description="Helical" evidence="1">
    <location>
        <begin position="96"/>
        <end position="113"/>
    </location>
</feature>
<keyword evidence="1" id="KW-0472">Membrane</keyword>
<dbReference type="EMBL" id="QUMO01000002">
    <property type="protein sequence ID" value="REF87455.1"/>
    <property type="molecule type" value="Genomic_DNA"/>
</dbReference>
<keyword evidence="1" id="KW-0812">Transmembrane</keyword>